<reference evidence="1 2" key="2">
    <citation type="submission" date="2017-10" db="EMBL/GenBank/DDBJ databases">
        <title>Extensive intraspecific genome diversity in a model arbuscular mycorrhizal fungus.</title>
        <authorList>
            <person name="Chen E.C.H."/>
            <person name="Morin E."/>
            <person name="Baudet D."/>
            <person name="Noel J."/>
            <person name="Ndikumana S."/>
            <person name="Charron P."/>
            <person name="St-Onge C."/>
            <person name="Giorgi J."/>
            <person name="Grigoriev I.V."/>
            <person name="Roux C."/>
            <person name="Martin F.M."/>
            <person name="Corradi N."/>
        </authorList>
    </citation>
    <scope>NUCLEOTIDE SEQUENCE [LARGE SCALE GENOMIC DNA]</scope>
    <source>
        <strain evidence="1 2">C2</strain>
    </source>
</reference>
<name>A0A2N1LI18_9GLOM</name>
<proteinExistence type="predicted"/>
<dbReference type="Gene3D" id="1.10.150.50">
    <property type="entry name" value="Transcription Factor, Ets-1"/>
    <property type="match status" value="1"/>
</dbReference>
<protein>
    <recommendedName>
        <fullName evidence="3">SAM domain-containing protein</fullName>
    </recommendedName>
</protein>
<organism evidence="1 2">
    <name type="scientific">Rhizophagus irregularis</name>
    <dbReference type="NCBI Taxonomy" id="588596"/>
    <lineage>
        <taxon>Eukaryota</taxon>
        <taxon>Fungi</taxon>
        <taxon>Fungi incertae sedis</taxon>
        <taxon>Mucoromycota</taxon>
        <taxon>Glomeromycotina</taxon>
        <taxon>Glomeromycetes</taxon>
        <taxon>Glomerales</taxon>
        <taxon>Glomeraceae</taxon>
        <taxon>Rhizophagus</taxon>
    </lineage>
</organism>
<comment type="caution">
    <text evidence="1">The sequence shown here is derived from an EMBL/GenBank/DDBJ whole genome shotgun (WGS) entry which is preliminary data.</text>
</comment>
<dbReference type="SUPFAM" id="SSF47769">
    <property type="entry name" value="SAM/Pointed domain"/>
    <property type="match status" value="1"/>
</dbReference>
<sequence>MSTEEVGKYSTDQLITYLQSYLQEKNLTLSDSEIQKFHEENINGYAFLTLTADLLKQCELSIGKRAVLADLINNLNNQGSYFRSIYYSFL</sequence>
<dbReference type="AlphaFoldDB" id="A0A2N1LI18"/>
<dbReference type="EMBL" id="LLXL01008606">
    <property type="protein sequence ID" value="PKK49032.1"/>
    <property type="molecule type" value="Genomic_DNA"/>
</dbReference>
<evidence type="ECO:0000313" key="2">
    <source>
        <dbReference type="Proteomes" id="UP000233469"/>
    </source>
</evidence>
<gene>
    <name evidence="1" type="ORF">RhiirC2_803493</name>
</gene>
<dbReference type="Proteomes" id="UP000233469">
    <property type="component" value="Unassembled WGS sequence"/>
</dbReference>
<accession>A0A2N1LI18</accession>
<evidence type="ECO:0000313" key="1">
    <source>
        <dbReference type="EMBL" id="PKK49032.1"/>
    </source>
</evidence>
<reference evidence="1 2" key="1">
    <citation type="submission" date="2016-04" db="EMBL/GenBank/DDBJ databases">
        <title>Genome analyses suggest a sexual origin of heterokaryosis in a supposedly ancient asexual fungus.</title>
        <authorList>
            <person name="Ropars J."/>
            <person name="Sedzielewska K."/>
            <person name="Noel J."/>
            <person name="Charron P."/>
            <person name="Farinelli L."/>
            <person name="Marton T."/>
            <person name="Kruger M."/>
            <person name="Pelin A."/>
            <person name="Brachmann A."/>
            <person name="Corradi N."/>
        </authorList>
    </citation>
    <scope>NUCLEOTIDE SEQUENCE [LARGE SCALE GENOMIC DNA]</scope>
    <source>
        <strain evidence="1 2">C2</strain>
    </source>
</reference>
<dbReference type="InterPro" id="IPR013761">
    <property type="entry name" value="SAM/pointed_sf"/>
</dbReference>
<dbReference type="VEuPathDB" id="FungiDB:FUN_010511"/>
<evidence type="ECO:0008006" key="3">
    <source>
        <dbReference type="Google" id="ProtNLM"/>
    </source>
</evidence>